<protein>
    <submittedName>
        <fullName evidence="1">Regulatory protein, ArsR</fullName>
    </submittedName>
</protein>
<proteinExistence type="predicted"/>
<dbReference type="Proteomes" id="UP000005867">
    <property type="component" value="Chromosome"/>
</dbReference>
<dbReference type="BioCyc" id="PSP1104324:GJSN-1581-MONOMER"/>
<dbReference type="PANTHER" id="PTHR36216">
    <property type="entry name" value="TRANSCRIPTIONAL REGULATOR, TRMB"/>
    <property type="match status" value="1"/>
</dbReference>
<dbReference type="PANTHER" id="PTHR36216:SF1">
    <property type="entry name" value="HTH ARSR-TYPE DOMAIN-CONTAINING PROTEIN"/>
    <property type="match status" value="1"/>
</dbReference>
<dbReference type="STRING" id="1104324.P186_1610"/>
<dbReference type="SUPFAM" id="SSF46785">
    <property type="entry name" value="Winged helix' DNA-binding domain"/>
    <property type="match status" value="1"/>
</dbReference>
<name>G7VG28_9CREN</name>
<dbReference type="Gene3D" id="1.10.10.10">
    <property type="entry name" value="Winged helix-like DNA-binding domain superfamily/Winged helix DNA-binding domain"/>
    <property type="match status" value="1"/>
</dbReference>
<evidence type="ECO:0000313" key="2">
    <source>
        <dbReference type="Proteomes" id="UP000005867"/>
    </source>
</evidence>
<evidence type="ECO:0000313" key="1">
    <source>
        <dbReference type="EMBL" id="AET33026.1"/>
    </source>
</evidence>
<dbReference type="KEGG" id="pyr:P186_1610"/>
<keyword evidence="2" id="KW-1185">Reference proteome</keyword>
<dbReference type="InterPro" id="IPR011991">
    <property type="entry name" value="ArsR-like_HTH"/>
</dbReference>
<dbReference type="InterPro" id="IPR036388">
    <property type="entry name" value="WH-like_DNA-bd_sf"/>
</dbReference>
<dbReference type="InterPro" id="IPR036390">
    <property type="entry name" value="WH_DNA-bd_sf"/>
</dbReference>
<dbReference type="eggNOG" id="arCOG00738">
    <property type="taxonomic scope" value="Archaea"/>
</dbReference>
<organism evidence="1 2">
    <name type="scientific">Pyrobaculum ferrireducens</name>
    <dbReference type="NCBI Taxonomy" id="1104324"/>
    <lineage>
        <taxon>Archaea</taxon>
        <taxon>Thermoproteota</taxon>
        <taxon>Thermoprotei</taxon>
        <taxon>Thermoproteales</taxon>
        <taxon>Thermoproteaceae</taxon>
        <taxon>Pyrobaculum</taxon>
    </lineage>
</organism>
<dbReference type="CDD" id="cd00090">
    <property type="entry name" value="HTH_ARSR"/>
    <property type="match status" value="1"/>
</dbReference>
<reference evidence="1 2" key="1">
    <citation type="journal article" date="2012" name="J. Bacteriol.">
        <title>Complete genome sequence of strain 1860, a crenarchaeon of the genus pyrobaculum able to grow with various electron acceptors.</title>
        <authorList>
            <person name="Mardanov A.V."/>
            <person name="Gumerov V.M."/>
            <person name="Slobodkina G.B."/>
            <person name="Beletsky A.V."/>
            <person name="Bonch-Osmolovskaya E.A."/>
            <person name="Ravin N.V."/>
            <person name="Skryabin K.G."/>
        </authorList>
    </citation>
    <scope>NUCLEOTIDE SEQUENCE [LARGE SCALE GENOMIC DNA]</scope>
    <source>
        <strain evidence="1 2">1860</strain>
    </source>
</reference>
<dbReference type="Pfam" id="PF13412">
    <property type="entry name" value="HTH_24"/>
    <property type="match status" value="1"/>
</dbReference>
<sequence length="103" mass="11648">MPLNNGATQDFLNWIHGAHMARAKTARADTDPRRVQLLKIIEEHGAVTQGQLARLTGFSWGKLQWHLYVLERDGKVRRVSKNGVVYYVSARLTPPLLDLEEVG</sequence>
<gene>
    <name evidence="1" type="ORF">P186_1610</name>
</gene>
<dbReference type="AlphaFoldDB" id="G7VG28"/>
<accession>G7VG28</accession>
<dbReference type="HOGENOM" id="CLU_178225_0_0_2"/>
<dbReference type="EMBL" id="CP003098">
    <property type="protein sequence ID" value="AET33026.1"/>
    <property type="molecule type" value="Genomic_DNA"/>
</dbReference>